<dbReference type="Pfam" id="PF01042">
    <property type="entry name" value="Ribonuc_L-PSP"/>
    <property type="match status" value="1"/>
</dbReference>
<name>A0A0E3ZB05_9FUSO</name>
<dbReference type="EMBL" id="CP011280">
    <property type="protein sequence ID" value="AKC95970.1"/>
    <property type="molecule type" value="Genomic_DNA"/>
</dbReference>
<dbReference type="HOGENOM" id="CLU_100715_7_1_0"/>
<dbReference type="PATRIC" id="fig|1069640.6.peg.1134"/>
<sequence>MSNLIPKAVGPYSAYRVVDDYVYISGQIGLDPETNELELDLSSQTKRILENIKNILAKENLTMDNVIKTTVLLSDIHDFVPVNEIYMTYFNEPYPARSAFAVKDLPKGALVEIEVIAHR</sequence>
<dbReference type="InterPro" id="IPR019897">
    <property type="entry name" value="RidA_CS"/>
</dbReference>
<dbReference type="AlphaFoldDB" id="A0A0E3ZB05"/>
<dbReference type="Gene3D" id="3.30.1330.40">
    <property type="entry name" value="RutC-like"/>
    <property type="match status" value="1"/>
</dbReference>
<protein>
    <submittedName>
        <fullName evidence="2">Endoribonuclease L-PSP</fullName>
    </submittedName>
</protein>
<evidence type="ECO:0000313" key="2">
    <source>
        <dbReference type="EMBL" id="AKC95970.1"/>
    </source>
</evidence>
<accession>A0A0E3ZB05</accession>
<gene>
    <name evidence="2" type="ORF">VC03_05715</name>
</gene>
<dbReference type="Proteomes" id="UP000033103">
    <property type="component" value="Chromosome"/>
</dbReference>
<dbReference type="KEGG" id="sns:VC03_05715"/>
<proteinExistence type="inferred from homology"/>
<dbReference type="PANTHER" id="PTHR11803:SF39">
    <property type="entry name" value="2-IMINOBUTANOATE_2-IMINOPROPANOATE DEAMINASE"/>
    <property type="match status" value="1"/>
</dbReference>
<keyword evidence="3" id="KW-1185">Reference proteome</keyword>
<dbReference type="GO" id="GO:0019239">
    <property type="term" value="F:deaminase activity"/>
    <property type="evidence" value="ECO:0007669"/>
    <property type="project" value="TreeGrafter"/>
</dbReference>
<dbReference type="FunFam" id="3.30.1330.40:FF:000001">
    <property type="entry name" value="L-PSP family endoribonuclease"/>
    <property type="match status" value="1"/>
</dbReference>
<organism evidence="2 3">
    <name type="scientific">Sneathia vaginalis</name>
    <dbReference type="NCBI Taxonomy" id="187101"/>
    <lineage>
        <taxon>Bacteria</taxon>
        <taxon>Fusobacteriati</taxon>
        <taxon>Fusobacteriota</taxon>
        <taxon>Fusobacteriia</taxon>
        <taxon>Fusobacteriales</taxon>
        <taxon>Leptotrichiaceae</taxon>
        <taxon>Sneathia</taxon>
    </lineage>
</organism>
<dbReference type="CDD" id="cd00448">
    <property type="entry name" value="YjgF_YER057c_UK114_family"/>
    <property type="match status" value="1"/>
</dbReference>
<dbReference type="STRING" id="187101.VC03_05715"/>
<dbReference type="PROSITE" id="PS01094">
    <property type="entry name" value="UPF0076"/>
    <property type="match status" value="1"/>
</dbReference>
<dbReference type="NCBIfam" id="TIGR00004">
    <property type="entry name" value="Rid family detoxifying hydrolase"/>
    <property type="match status" value="1"/>
</dbReference>
<evidence type="ECO:0000313" key="3">
    <source>
        <dbReference type="Proteomes" id="UP000033103"/>
    </source>
</evidence>
<reference evidence="2 3" key="1">
    <citation type="journal article" date="2012" name="BMC Genomics">
        <title>Genomic sequence analysis and characterization of Sneathia amnii sp. nov.</title>
        <authorList>
            <consortium name="Vaginal Microbiome Consortium (additional members)"/>
            <person name="Harwich M.D.Jr."/>
            <person name="Serrano M.G."/>
            <person name="Fettweis J.M."/>
            <person name="Alves J.M."/>
            <person name="Reimers M.A."/>
            <person name="Buck G.A."/>
            <person name="Jefferson K.K."/>
        </authorList>
    </citation>
    <scope>NUCLEOTIDE SEQUENCE [LARGE SCALE GENOMIC DNA]</scope>
    <source>
        <strain evidence="2 3">SN35</strain>
    </source>
</reference>
<dbReference type="InterPro" id="IPR006175">
    <property type="entry name" value="YjgF/YER057c/UK114"/>
</dbReference>
<evidence type="ECO:0000256" key="1">
    <source>
        <dbReference type="ARBA" id="ARBA00010552"/>
    </source>
</evidence>
<dbReference type="RefSeq" id="WP_046329074.1">
    <property type="nucleotide sequence ID" value="NZ_CAUPIC010000005.1"/>
</dbReference>
<dbReference type="GO" id="GO:0005829">
    <property type="term" value="C:cytosol"/>
    <property type="evidence" value="ECO:0007669"/>
    <property type="project" value="TreeGrafter"/>
</dbReference>
<comment type="similarity">
    <text evidence="1">Belongs to the RutC family.</text>
</comment>
<dbReference type="PANTHER" id="PTHR11803">
    <property type="entry name" value="2-IMINOBUTANOATE/2-IMINOPROPANOATE DEAMINASE RIDA"/>
    <property type="match status" value="1"/>
</dbReference>
<dbReference type="SUPFAM" id="SSF55298">
    <property type="entry name" value="YjgF-like"/>
    <property type="match status" value="1"/>
</dbReference>
<dbReference type="InterPro" id="IPR006056">
    <property type="entry name" value="RidA"/>
</dbReference>
<dbReference type="InterPro" id="IPR035959">
    <property type="entry name" value="RutC-like_sf"/>
</dbReference>